<sequence length="814" mass="92572">MTSLLASPYDEQRYCQYSQIISTPYGKAMQISLKLFLDHVLPPLKYTLAPDLVLQRLLYTGKRASTHKPLTLKRRWRGFAQDPTQVECDPQKVFLPFQHAVSAIIRASGADGTKPSFHHNLLCVMDGDTRTHDTLPDAYLTCGPSSRWTDIITFGEFHKECRSETVKDNVHKVTESMAKCMHHDARRRFVHAFTVEDKNMRLWYGDRSQVLVSEPFNFITDHIPMIHFFLSMAYAHPEEIGLDPTVALLEDGERYDITVFSHGNSPKTYRTIDLLSSAGLDVLNGRGTRVWRAVELEAGEEVGEHVALKDTWADPGRQTEGDIFESIRIAERQEEYQADIESRFPIVLCHGDVRSRGDRNALDCTSWFTMDGVRGVNRLTTSRRELRKEHKEHADVLDGLIPERRVHYRIVFKDVCKSLYQETSLSSIFHALAQIILTLRAMHSSGWVHRDVSPGNILLKPDGNALLVDVELAKPMGNRDERRVGTDDFIAVEVDGQRYLFESPPDPTQAVMECRKYSATLTDPLSLLATIGPTDRRGTAVLKLSNHRETEASPGIMHDGNPNHVESNAPSGARPIEHLKSPPFRYNPLHDLESVWWIMVYFLLTKEVFVAGDLDSSSSVIASDTQGYNAECLFYDLASRRDTVRHLGDFARRVQDVSPVMSGIGTILENTRIQLVNMYRRVEKDLHTLNYDCIRLLYEPFSQCFEILGEDELVQTYRLRDFTPNKAPTDDMFRDDRTETASSTSSRPSSKRSRSDFEGHSVSPNASPSAKDEATSDRKSKKIRIQHAQESEQLGNRHRPYLPRRAKTQAASRR</sequence>
<dbReference type="EMBL" id="JANHOG010000099">
    <property type="protein sequence ID" value="KAJ3558271.1"/>
    <property type="molecule type" value="Genomic_DNA"/>
</dbReference>
<evidence type="ECO:0000313" key="1">
    <source>
        <dbReference type="EMBL" id="KAJ3558271.1"/>
    </source>
</evidence>
<evidence type="ECO:0000313" key="2">
    <source>
        <dbReference type="Proteomes" id="UP001148662"/>
    </source>
</evidence>
<comment type="caution">
    <text evidence="1">The sequence shown here is derived from an EMBL/GenBank/DDBJ whole genome shotgun (WGS) entry which is preliminary data.</text>
</comment>
<keyword evidence="2" id="KW-1185">Reference proteome</keyword>
<dbReference type="Proteomes" id="UP001148662">
    <property type="component" value="Unassembled WGS sequence"/>
</dbReference>
<gene>
    <name evidence="1" type="ORF">NM688_g1022</name>
</gene>
<reference evidence="1" key="1">
    <citation type="submission" date="2022-07" db="EMBL/GenBank/DDBJ databases">
        <title>Genome Sequence of Phlebia brevispora.</title>
        <authorList>
            <person name="Buettner E."/>
        </authorList>
    </citation>
    <scope>NUCLEOTIDE SEQUENCE</scope>
    <source>
        <strain evidence="1">MPL23</strain>
    </source>
</reference>
<accession>A0ACC1TCV3</accession>
<organism evidence="1 2">
    <name type="scientific">Phlebia brevispora</name>
    <dbReference type="NCBI Taxonomy" id="194682"/>
    <lineage>
        <taxon>Eukaryota</taxon>
        <taxon>Fungi</taxon>
        <taxon>Dikarya</taxon>
        <taxon>Basidiomycota</taxon>
        <taxon>Agaricomycotina</taxon>
        <taxon>Agaricomycetes</taxon>
        <taxon>Polyporales</taxon>
        <taxon>Meruliaceae</taxon>
        <taxon>Phlebia</taxon>
    </lineage>
</organism>
<name>A0ACC1TCV3_9APHY</name>
<proteinExistence type="predicted"/>
<protein>
    <submittedName>
        <fullName evidence="1">Uncharacterized protein</fullName>
    </submittedName>
</protein>